<organism evidence="1 2">
    <name type="scientific">Aquilegia coerulea</name>
    <name type="common">Rocky mountain columbine</name>
    <dbReference type="NCBI Taxonomy" id="218851"/>
    <lineage>
        <taxon>Eukaryota</taxon>
        <taxon>Viridiplantae</taxon>
        <taxon>Streptophyta</taxon>
        <taxon>Embryophyta</taxon>
        <taxon>Tracheophyta</taxon>
        <taxon>Spermatophyta</taxon>
        <taxon>Magnoliopsida</taxon>
        <taxon>Ranunculales</taxon>
        <taxon>Ranunculaceae</taxon>
        <taxon>Thalictroideae</taxon>
        <taxon>Aquilegia</taxon>
    </lineage>
</organism>
<protein>
    <submittedName>
        <fullName evidence="1">Uncharacterized protein</fullName>
    </submittedName>
</protein>
<evidence type="ECO:0000313" key="1">
    <source>
        <dbReference type="EMBL" id="PIA49393.1"/>
    </source>
</evidence>
<keyword evidence="2" id="KW-1185">Reference proteome</keyword>
<reference evidence="1 2" key="1">
    <citation type="submission" date="2017-09" db="EMBL/GenBank/DDBJ databases">
        <title>WGS assembly of Aquilegia coerulea Goldsmith.</title>
        <authorList>
            <person name="Hodges S."/>
            <person name="Kramer E."/>
            <person name="Nordborg M."/>
            <person name="Tomkins J."/>
            <person name="Borevitz J."/>
            <person name="Derieg N."/>
            <person name="Yan J."/>
            <person name="Mihaltcheva S."/>
            <person name="Hayes R.D."/>
            <person name="Rokhsar D."/>
        </authorList>
    </citation>
    <scope>NUCLEOTIDE SEQUENCE [LARGE SCALE GENOMIC DNA]</scope>
    <source>
        <strain evidence="2">cv. Goldsmith</strain>
    </source>
</reference>
<accession>A0A2G5E0U2</accession>
<gene>
    <name evidence="1" type="ORF">AQUCO_01300305v1</name>
</gene>
<dbReference type="AlphaFoldDB" id="A0A2G5E0U2"/>
<proteinExistence type="predicted"/>
<dbReference type="Proteomes" id="UP000230069">
    <property type="component" value="Unassembled WGS sequence"/>
</dbReference>
<sequence length="70" mass="7821">MDIFSGGRGSSLKFWPKTVAGETINLQELCRHPSHFQTCLPLTTASKIFPSSFQCLKKVCCFISNLERIA</sequence>
<dbReference type="InParanoid" id="A0A2G5E0U2"/>
<evidence type="ECO:0000313" key="2">
    <source>
        <dbReference type="Proteomes" id="UP000230069"/>
    </source>
</evidence>
<name>A0A2G5E0U2_AQUCA</name>
<dbReference type="EMBL" id="KZ305030">
    <property type="protein sequence ID" value="PIA49393.1"/>
    <property type="molecule type" value="Genomic_DNA"/>
</dbReference>